<dbReference type="InterPro" id="IPR050553">
    <property type="entry name" value="Thioredoxin_ResA/DsbE_sf"/>
</dbReference>
<dbReference type="OrthoDB" id="9799347at2"/>
<reference evidence="1 2" key="1">
    <citation type="submission" date="2016-05" db="EMBL/GenBank/DDBJ databases">
        <authorList>
            <person name="Caceres A."/>
            <person name="Munoz I."/>
            <person name="Iraola G."/>
            <person name="Diaz-Viraque F."/>
            <person name="Greif G."/>
            <person name="Collado L."/>
        </authorList>
    </citation>
    <scope>NUCLEOTIDE SEQUENCE [LARGE SCALE GENOMIC DNA]</scope>
    <source>
        <strain evidence="1 2">WBE38</strain>
    </source>
</reference>
<dbReference type="PANTHER" id="PTHR42852">
    <property type="entry name" value="THIOL:DISULFIDE INTERCHANGE PROTEIN DSBE"/>
    <property type="match status" value="1"/>
</dbReference>
<dbReference type="InterPro" id="IPR000866">
    <property type="entry name" value="AhpC/TSA"/>
</dbReference>
<keyword evidence="2" id="KW-1185">Reference proteome</keyword>
<proteinExistence type="predicted"/>
<gene>
    <name evidence="1" type="ORF">A7X81_04775</name>
</gene>
<dbReference type="CDD" id="cd02966">
    <property type="entry name" value="TlpA_like_family"/>
    <property type="match status" value="1"/>
</dbReference>
<sequence>MKFKNIFLICLCIVFFSACFEDNNKNGGKVGLKTPEIVAKNLAGKEVEIADFDNLIILTFVEQGCPSCLKDLPLLEKLANEHSKKMTILAIDSIDKGKEFEKFATKYNYKNIIFLQDELDISWQRFKVFAVPTTFIIKDGIVQDKIIGEKPWSYLKASISSWL</sequence>
<accession>A0A6M8MYD7</accession>
<dbReference type="Gene3D" id="3.40.30.10">
    <property type="entry name" value="Glutaredoxin"/>
    <property type="match status" value="1"/>
</dbReference>
<dbReference type="AlphaFoldDB" id="A0A6M8MYD7"/>
<dbReference type="PANTHER" id="PTHR42852:SF13">
    <property type="entry name" value="PROTEIN DIPZ"/>
    <property type="match status" value="1"/>
</dbReference>
<dbReference type="PROSITE" id="PS51352">
    <property type="entry name" value="THIOREDOXIN_2"/>
    <property type="match status" value="1"/>
</dbReference>
<organism evidence="1 2">
    <name type="scientific">Campylobacter ornithocola</name>
    <dbReference type="NCBI Taxonomy" id="1848766"/>
    <lineage>
        <taxon>Bacteria</taxon>
        <taxon>Pseudomonadati</taxon>
        <taxon>Campylobacterota</taxon>
        <taxon>Epsilonproteobacteria</taxon>
        <taxon>Campylobacterales</taxon>
        <taxon>Campylobacteraceae</taxon>
        <taxon>Campylobacter</taxon>
    </lineage>
</organism>
<dbReference type="GO" id="GO:0016491">
    <property type="term" value="F:oxidoreductase activity"/>
    <property type="evidence" value="ECO:0007669"/>
    <property type="project" value="InterPro"/>
</dbReference>
<dbReference type="SUPFAM" id="SSF52833">
    <property type="entry name" value="Thioredoxin-like"/>
    <property type="match status" value="1"/>
</dbReference>
<dbReference type="EMBL" id="LXSU01000129">
    <property type="protein sequence ID" value="OCX42396.1"/>
    <property type="molecule type" value="Genomic_DNA"/>
</dbReference>
<dbReference type="InterPro" id="IPR013766">
    <property type="entry name" value="Thioredoxin_domain"/>
</dbReference>
<dbReference type="GO" id="GO:0016209">
    <property type="term" value="F:antioxidant activity"/>
    <property type="evidence" value="ECO:0007669"/>
    <property type="project" value="InterPro"/>
</dbReference>
<dbReference type="RefSeq" id="WP_066008448.1">
    <property type="nucleotide sequence ID" value="NZ_CP053848.1"/>
</dbReference>
<evidence type="ECO:0000313" key="2">
    <source>
        <dbReference type="Proteomes" id="UP000094873"/>
    </source>
</evidence>
<comment type="caution">
    <text evidence="1">The sequence shown here is derived from an EMBL/GenBank/DDBJ whole genome shotgun (WGS) entry which is preliminary data.</text>
</comment>
<dbReference type="Proteomes" id="UP000094873">
    <property type="component" value="Unassembled WGS sequence"/>
</dbReference>
<dbReference type="InterPro" id="IPR036249">
    <property type="entry name" value="Thioredoxin-like_sf"/>
</dbReference>
<dbReference type="PROSITE" id="PS51257">
    <property type="entry name" value="PROKAR_LIPOPROTEIN"/>
    <property type="match status" value="1"/>
</dbReference>
<dbReference type="Pfam" id="PF00578">
    <property type="entry name" value="AhpC-TSA"/>
    <property type="match status" value="1"/>
</dbReference>
<evidence type="ECO:0000313" key="1">
    <source>
        <dbReference type="EMBL" id="OCX42396.1"/>
    </source>
</evidence>
<name>A0A6M8MYD7_9BACT</name>
<protein>
    <submittedName>
        <fullName evidence="1">Uncharacterized protein</fullName>
    </submittedName>
</protein>